<dbReference type="CDD" id="cd14014">
    <property type="entry name" value="STKc_PknB_like"/>
    <property type="match status" value="1"/>
</dbReference>
<dbReference type="SUPFAM" id="SSF49879">
    <property type="entry name" value="SMAD/FHA domain"/>
    <property type="match status" value="1"/>
</dbReference>
<reference evidence="3 4" key="1">
    <citation type="submission" date="2015-07" db="EMBL/GenBank/DDBJ databases">
        <title>Genome sequence of Leptolinea tardivitalis DSM 16556.</title>
        <authorList>
            <person name="Hemp J."/>
            <person name="Ward L.M."/>
            <person name="Pace L.A."/>
            <person name="Fischer W.W."/>
        </authorList>
    </citation>
    <scope>NUCLEOTIDE SEQUENCE [LARGE SCALE GENOMIC DNA]</scope>
    <source>
        <strain evidence="3 4">YMTK-2</strain>
    </source>
</reference>
<dbReference type="SMART" id="SM00240">
    <property type="entry name" value="FHA"/>
    <property type="match status" value="1"/>
</dbReference>
<dbReference type="PANTHER" id="PTHR24361">
    <property type="entry name" value="MITOGEN-ACTIVATED KINASE KINASE KINASE"/>
    <property type="match status" value="1"/>
</dbReference>
<proteinExistence type="predicted"/>
<evidence type="ECO:0000313" key="3">
    <source>
        <dbReference type="EMBL" id="KPL71676.1"/>
    </source>
</evidence>
<dbReference type="GO" id="GO:0005524">
    <property type="term" value="F:ATP binding"/>
    <property type="evidence" value="ECO:0007669"/>
    <property type="project" value="InterPro"/>
</dbReference>
<evidence type="ECO:0008006" key="5">
    <source>
        <dbReference type="Google" id="ProtNLM"/>
    </source>
</evidence>
<evidence type="ECO:0000259" key="2">
    <source>
        <dbReference type="PROSITE" id="PS50011"/>
    </source>
</evidence>
<name>A0A0P6WRW9_9CHLR</name>
<dbReference type="SMART" id="SM00220">
    <property type="entry name" value="S_TKc"/>
    <property type="match status" value="1"/>
</dbReference>
<dbReference type="STRING" id="229920.ADM99_09415"/>
<feature type="domain" description="Protein kinase" evidence="2">
    <location>
        <begin position="202"/>
        <end position="469"/>
    </location>
</feature>
<gene>
    <name evidence="3" type="ORF">ADM99_09415</name>
</gene>
<sequence length="472" mass="53100">MGAKVTIDVSNTQGRKRIFSYEEHDTFMVGRMSDCHLCIEDDNYLSRHHFIMEVNPPNVRLQDLGSLNGTYVNNKKVGGRDVNETPEQALARYKFPWVDLKNGDVITTGDTRFNIMIQSPDLVTSPVRCQKCGRDVSTEIGAARGGTYICEICQKTANASPFDLLQQFLEENRHIRQSDGSFTINLIKRGFTLEKPVEFSDFDIVRVLGAGVFGASYLINHRSTGKQAVLKLMLPKTAASVERQERFLAETMEARNIKHHNMVDFIESGYRNGIFYFVMEYCNVGNLETLRRGGKVQANFLILSMLQTLEALTFAHNEGHIHRDLKPQNILLSTSGKNLVTKVSDFGLSKSFIMNGLSGMTVTGSSMGSYPYIPREQVIDFKYARPETDIWALGATMYNLLTGEFPRNFSHGKDPLDVILNGDIIPIRQRDASIPAEIAEIIDHAVKNDPADRYQHAGEMLSALKRVWKKSS</sequence>
<evidence type="ECO:0000259" key="1">
    <source>
        <dbReference type="PROSITE" id="PS50006"/>
    </source>
</evidence>
<dbReference type="Gene3D" id="2.60.200.20">
    <property type="match status" value="1"/>
</dbReference>
<dbReference type="Gene3D" id="3.30.200.20">
    <property type="entry name" value="Phosphorylase Kinase, domain 1"/>
    <property type="match status" value="1"/>
</dbReference>
<evidence type="ECO:0000313" key="4">
    <source>
        <dbReference type="Proteomes" id="UP000050430"/>
    </source>
</evidence>
<dbReference type="InterPro" id="IPR000253">
    <property type="entry name" value="FHA_dom"/>
</dbReference>
<dbReference type="OrthoDB" id="583109at2"/>
<organism evidence="3 4">
    <name type="scientific">Leptolinea tardivitalis</name>
    <dbReference type="NCBI Taxonomy" id="229920"/>
    <lineage>
        <taxon>Bacteria</taxon>
        <taxon>Bacillati</taxon>
        <taxon>Chloroflexota</taxon>
        <taxon>Anaerolineae</taxon>
        <taxon>Anaerolineales</taxon>
        <taxon>Anaerolineaceae</taxon>
        <taxon>Leptolinea</taxon>
    </lineage>
</organism>
<accession>A0A0P6WRW9</accession>
<dbReference type="EMBL" id="LGCK01000010">
    <property type="protein sequence ID" value="KPL71676.1"/>
    <property type="molecule type" value="Genomic_DNA"/>
</dbReference>
<dbReference type="GO" id="GO:0005737">
    <property type="term" value="C:cytoplasm"/>
    <property type="evidence" value="ECO:0007669"/>
    <property type="project" value="TreeGrafter"/>
</dbReference>
<feature type="domain" description="FHA" evidence="1">
    <location>
        <begin position="27"/>
        <end position="77"/>
    </location>
</feature>
<keyword evidence="4" id="KW-1185">Reference proteome</keyword>
<dbReference type="SUPFAM" id="SSF56112">
    <property type="entry name" value="Protein kinase-like (PK-like)"/>
    <property type="match status" value="1"/>
</dbReference>
<dbReference type="InterPro" id="IPR053235">
    <property type="entry name" value="Ser_Thr_kinase"/>
</dbReference>
<dbReference type="GO" id="GO:0004674">
    <property type="term" value="F:protein serine/threonine kinase activity"/>
    <property type="evidence" value="ECO:0007669"/>
    <property type="project" value="TreeGrafter"/>
</dbReference>
<dbReference type="RefSeq" id="WP_062420266.1">
    <property type="nucleotide sequence ID" value="NZ_BBYA01000001.1"/>
</dbReference>
<dbReference type="Pfam" id="PF00498">
    <property type="entry name" value="FHA"/>
    <property type="match status" value="1"/>
</dbReference>
<dbReference type="PROSITE" id="PS50011">
    <property type="entry name" value="PROTEIN_KINASE_DOM"/>
    <property type="match status" value="1"/>
</dbReference>
<protein>
    <recommendedName>
        <fullName evidence="5">Serine/threonine protein kinase</fullName>
    </recommendedName>
</protein>
<comment type="caution">
    <text evidence="3">The sequence shown here is derived from an EMBL/GenBank/DDBJ whole genome shotgun (WGS) entry which is preliminary data.</text>
</comment>
<dbReference type="PATRIC" id="fig|229920.5.peg.1791"/>
<dbReference type="InterPro" id="IPR011009">
    <property type="entry name" value="Kinase-like_dom_sf"/>
</dbReference>
<dbReference type="InterPro" id="IPR008984">
    <property type="entry name" value="SMAD_FHA_dom_sf"/>
</dbReference>
<dbReference type="Pfam" id="PF00069">
    <property type="entry name" value="Pkinase"/>
    <property type="match status" value="1"/>
</dbReference>
<dbReference type="Gene3D" id="1.10.510.10">
    <property type="entry name" value="Transferase(Phosphotransferase) domain 1"/>
    <property type="match status" value="1"/>
</dbReference>
<dbReference type="InterPro" id="IPR000719">
    <property type="entry name" value="Prot_kinase_dom"/>
</dbReference>
<dbReference type="Proteomes" id="UP000050430">
    <property type="component" value="Unassembled WGS sequence"/>
</dbReference>
<dbReference type="PROSITE" id="PS50006">
    <property type="entry name" value="FHA_DOMAIN"/>
    <property type="match status" value="1"/>
</dbReference>
<dbReference type="AlphaFoldDB" id="A0A0P6WRW9"/>